<name>A8XZC8_CAEBR</name>
<dbReference type="InParanoid" id="A8XZC8"/>
<dbReference type="KEGG" id="cbr:CBG_21156"/>
<dbReference type="Proteomes" id="UP000008549">
    <property type="component" value="Unassembled WGS sequence"/>
</dbReference>
<dbReference type="RefSeq" id="XP_002642770.2">
    <property type="nucleotide sequence ID" value="XM_002642724.2"/>
</dbReference>
<evidence type="ECO:0000313" key="3">
    <source>
        <dbReference type="WormBase" id="CBG21156"/>
    </source>
</evidence>
<reference evidence="1 2" key="1">
    <citation type="journal article" date="2003" name="PLoS Biol.">
        <title>The genome sequence of Caenorhabditis briggsae: a platform for comparative genomics.</title>
        <authorList>
            <person name="Stein L.D."/>
            <person name="Bao Z."/>
            <person name="Blasiar D."/>
            <person name="Blumenthal T."/>
            <person name="Brent M.R."/>
            <person name="Chen N."/>
            <person name="Chinwalla A."/>
            <person name="Clarke L."/>
            <person name="Clee C."/>
            <person name="Coghlan A."/>
            <person name="Coulson A."/>
            <person name="D'Eustachio P."/>
            <person name="Fitch D.H."/>
            <person name="Fulton L.A."/>
            <person name="Fulton R.E."/>
            <person name="Griffiths-Jones S."/>
            <person name="Harris T.W."/>
            <person name="Hillier L.W."/>
            <person name="Kamath R."/>
            <person name="Kuwabara P.E."/>
            <person name="Mardis E.R."/>
            <person name="Marra M.A."/>
            <person name="Miner T.L."/>
            <person name="Minx P."/>
            <person name="Mullikin J.C."/>
            <person name="Plumb R.W."/>
            <person name="Rogers J."/>
            <person name="Schein J.E."/>
            <person name="Sohrmann M."/>
            <person name="Spieth J."/>
            <person name="Stajich J.E."/>
            <person name="Wei C."/>
            <person name="Willey D."/>
            <person name="Wilson R.K."/>
            <person name="Durbin R."/>
            <person name="Waterston R.H."/>
        </authorList>
    </citation>
    <scope>NUCLEOTIDE SEQUENCE [LARGE SCALE GENOMIC DNA]</scope>
    <source>
        <strain evidence="1 2">AF16</strain>
    </source>
</reference>
<dbReference type="GeneID" id="8584764"/>
<gene>
    <name evidence="1 3" type="ORF">CBG21156</name>
    <name evidence="1" type="ORF">CBG_21156</name>
</gene>
<reference evidence="1 2" key="2">
    <citation type="journal article" date="2011" name="PLoS Genet.">
        <title>Caenorhabditis briggsae recombinant inbred line genotypes reveal inter-strain incompatibility and the evolution of recombination.</title>
        <authorList>
            <person name="Ross J.A."/>
            <person name="Koboldt D.C."/>
            <person name="Staisch J.E."/>
            <person name="Chamberlin H.M."/>
            <person name="Gupta B.P."/>
            <person name="Miller R.D."/>
            <person name="Baird S.E."/>
            <person name="Haag E.S."/>
        </authorList>
    </citation>
    <scope>NUCLEOTIDE SEQUENCE [LARGE SCALE GENOMIC DNA]</scope>
    <source>
        <strain evidence="1 2">AF16</strain>
    </source>
</reference>
<dbReference type="CTD" id="8584764"/>
<keyword evidence="2" id="KW-1185">Reference proteome</keyword>
<dbReference type="WormBase" id="CBG21156">
    <property type="protein sequence ID" value="CBP43933"/>
    <property type="gene ID" value="WBGene00040009"/>
</dbReference>
<accession>A8XZC8</accession>
<protein>
    <submittedName>
        <fullName evidence="1">Protein CBG21156</fullName>
    </submittedName>
</protein>
<evidence type="ECO:0000313" key="2">
    <source>
        <dbReference type="Proteomes" id="UP000008549"/>
    </source>
</evidence>
<evidence type="ECO:0000313" key="1">
    <source>
        <dbReference type="EMBL" id="CAP38055.2"/>
    </source>
</evidence>
<sequence>MGRFTNPNEDEEDEE</sequence>
<dbReference type="EMBL" id="HE600921">
    <property type="protein sequence ID" value="CAP38055.2"/>
    <property type="molecule type" value="Genomic_DNA"/>
</dbReference>
<proteinExistence type="predicted"/>
<organism evidence="1 2">
    <name type="scientific">Caenorhabditis briggsae</name>
    <dbReference type="NCBI Taxonomy" id="6238"/>
    <lineage>
        <taxon>Eukaryota</taxon>
        <taxon>Metazoa</taxon>
        <taxon>Ecdysozoa</taxon>
        <taxon>Nematoda</taxon>
        <taxon>Chromadorea</taxon>
        <taxon>Rhabditida</taxon>
        <taxon>Rhabditina</taxon>
        <taxon>Rhabditomorpha</taxon>
        <taxon>Rhabditoidea</taxon>
        <taxon>Rhabditidae</taxon>
        <taxon>Peloderinae</taxon>
        <taxon>Caenorhabditis</taxon>
    </lineage>
</organism>